<evidence type="ECO:0000313" key="4">
    <source>
        <dbReference type="EMBL" id="JAS32721.1"/>
    </source>
</evidence>
<dbReference type="Pfam" id="PF00379">
    <property type="entry name" value="Chitin_bind_4"/>
    <property type="match status" value="2"/>
</dbReference>
<name>A0A1B6E477_9HEMI</name>
<dbReference type="GO" id="GO:0008010">
    <property type="term" value="F:structural constituent of chitin-based larval cuticle"/>
    <property type="evidence" value="ECO:0007669"/>
    <property type="project" value="TreeGrafter"/>
</dbReference>
<protein>
    <recommendedName>
        <fullName evidence="5">Cuticle protein 6</fullName>
    </recommendedName>
</protein>
<gene>
    <name evidence="4" type="ORF">g.23652</name>
</gene>
<evidence type="ECO:0000256" key="2">
    <source>
        <dbReference type="SAM" id="MobiDB-lite"/>
    </source>
</evidence>
<dbReference type="PROSITE" id="PS51155">
    <property type="entry name" value="CHIT_BIND_RR_2"/>
    <property type="match status" value="2"/>
</dbReference>
<dbReference type="GO" id="GO:0062129">
    <property type="term" value="C:chitin-based extracellular matrix"/>
    <property type="evidence" value="ECO:0007669"/>
    <property type="project" value="TreeGrafter"/>
</dbReference>
<keyword evidence="3" id="KW-0732">Signal</keyword>
<evidence type="ECO:0000256" key="3">
    <source>
        <dbReference type="SAM" id="SignalP"/>
    </source>
</evidence>
<sequence>MGNPTFMFAIWVAILGVSSAKIGGWDTAPNTQYHIQTDEGPERYFKYQTISGQYRKEKRLQDGTVVGTYGWVDPNGYLRLRDYIADEKGYRIVRTKKVLVGVDTPIANAVSIAKKVPSQGGVGVENAKLKPSKAPYATTYRPDIESNSIDYPSTTLSPISLSDHLKQSQYPSSTPSPPGQSYGLRQPIVVVSPNSYPLSPNVPSYSPSSFPTTTPAPYQEPPHQQYVQPQTFRPYFNPNSIQNYYYDDTRKIYNNVGAHKYDSGTSSSQQFPLYDGVSMTHNGFRYYLPRHYHEEETLPGEKRAGSFGYIDPFGIRRVIYYNADPSSGFVHRKNNRYVGFDSTPYDPRF</sequence>
<keyword evidence="1" id="KW-0193">Cuticle</keyword>
<feature type="region of interest" description="Disordered" evidence="2">
    <location>
        <begin position="203"/>
        <end position="223"/>
    </location>
</feature>
<accession>A0A1B6E477</accession>
<organism evidence="4">
    <name type="scientific">Clastoptera arizonana</name>
    <name type="common">Arizona spittle bug</name>
    <dbReference type="NCBI Taxonomy" id="38151"/>
    <lineage>
        <taxon>Eukaryota</taxon>
        <taxon>Metazoa</taxon>
        <taxon>Ecdysozoa</taxon>
        <taxon>Arthropoda</taxon>
        <taxon>Hexapoda</taxon>
        <taxon>Insecta</taxon>
        <taxon>Pterygota</taxon>
        <taxon>Neoptera</taxon>
        <taxon>Paraneoptera</taxon>
        <taxon>Hemiptera</taxon>
        <taxon>Auchenorrhyncha</taxon>
        <taxon>Cercopoidea</taxon>
        <taxon>Clastopteridae</taxon>
        <taxon>Clastoptera</taxon>
    </lineage>
</organism>
<proteinExistence type="predicted"/>
<evidence type="ECO:0008006" key="5">
    <source>
        <dbReference type="Google" id="ProtNLM"/>
    </source>
</evidence>
<feature type="compositionally biased region" description="Low complexity" evidence="2">
    <location>
        <begin position="167"/>
        <end position="183"/>
    </location>
</feature>
<feature type="compositionally biased region" description="Low complexity" evidence="2">
    <location>
        <begin position="203"/>
        <end position="215"/>
    </location>
</feature>
<dbReference type="InterPro" id="IPR000618">
    <property type="entry name" value="Insect_cuticle"/>
</dbReference>
<reference evidence="4" key="1">
    <citation type="submission" date="2015-12" db="EMBL/GenBank/DDBJ databases">
        <title>De novo transcriptome assembly of four potential Pierce s Disease insect vectors from Arizona vineyards.</title>
        <authorList>
            <person name="Tassone E.E."/>
        </authorList>
    </citation>
    <scope>NUCLEOTIDE SEQUENCE</scope>
</reference>
<dbReference type="PANTHER" id="PTHR10380:SF206">
    <property type="entry name" value="GH27759P"/>
    <property type="match status" value="1"/>
</dbReference>
<dbReference type="EMBL" id="GEDC01004577">
    <property type="protein sequence ID" value="JAS32721.1"/>
    <property type="molecule type" value="Transcribed_RNA"/>
</dbReference>
<dbReference type="PANTHER" id="PTHR10380">
    <property type="entry name" value="CUTICLE PROTEIN"/>
    <property type="match status" value="1"/>
</dbReference>
<dbReference type="InterPro" id="IPR050468">
    <property type="entry name" value="Cuticle_Struct_Prot"/>
</dbReference>
<dbReference type="AlphaFoldDB" id="A0A1B6E477"/>
<feature type="chain" id="PRO_5008581759" description="Cuticle protein 6" evidence="3">
    <location>
        <begin position="20"/>
        <end position="349"/>
    </location>
</feature>
<feature type="signal peptide" evidence="3">
    <location>
        <begin position="1"/>
        <end position="19"/>
    </location>
</feature>
<feature type="region of interest" description="Disordered" evidence="2">
    <location>
        <begin position="164"/>
        <end position="184"/>
    </location>
</feature>
<evidence type="ECO:0000256" key="1">
    <source>
        <dbReference type="PROSITE-ProRule" id="PRU00497"/>
    </source>
</evidence>